<name>A0A914PES9_9BILA</name>
<organism evidence="1 2">
    <name type="scientific">Panagrolaimus davidi</name>
    <dbReference type="NCBI Taxonomy" id="227884"/>
    <lineage>
        <taxon>Eukaryota</taxon>
        <taxon>Metazoa</taxon>
        <taxon>Ecdysozoa</taxon>
        <taxon>Nematoda</taxon>
        <taxon>Chromadorea</taxon>
        <taxon>Rhabditida</taxon>
        <taxon>Tylenchina</taxon>
        <taxon>Panagrolaimomorpha</taxon>
        <taxon>Panagrolaimoidea</taxon>
        <taxon>Panagrolaimidae</taxon>
        <taxon>Panagrolaimus</taxon>
    </lineage>
</organism>
<dbReference type="Proteomes" id="UP000887578">
    <property type="component" value="Unplaced"/>
</dbReference>
<accession>A0A914PES9</accession>
<keyword evidence="1" id="KW-1185">Reference proteome</keyword>
<dbReference type="WBParaSite" id="PDA_v2.g13261.t1">
    <property type="protein sequence ID" value="PDA_v2.g13261.t1"/>
    <property type="gene ID" value="PDA_v2.g13261"/>
</dbReference>
<reference evidence="2" key="1">
    <citation type="submission" date="2022-11" db="UniProtKB">
        <authorList>
            <consortium name="WormBaseParasite"/>
        </authorList>
    </citation>
    <scope>IDENTIFICATION</scope>
</reference>
<dbReference type="AlphaFoldDB" id="A0A914PES9"/>
<evidence type="ECO:0000313" key="1">
    <source>
        <dbReference type="Proteomes" id="UP000887578"/>
    </source>
</evidence>
<proteinExistence type="predicted"/>
<evidence type="ECO:0000313" key="2">
    <source>
        <dbReference type="WBParaSite" id="PDA_v2.g13261.t1"/>
    </source>
</evidence>
<protein>
    <submittedName>
        <fullName evidence="2">Uncharacterized protein</fullName>
    </submittedName>
</protein>
<sequence length="245" mass="29637">MMMKDDKIFHLIFPYEEEQTRKQSDNQNDLLTAAEKIGVRNLSSKKYVKNFCEFEIVNVNGKNKLLKRLLLFTSSDKQFCYEYSQHPYKPNIFHCIECRKKKTSILARIDQNNEILHLQDKEHVCEKLQYSADKYFDLQIIRKPNYEILHNCNTKGGKVLFIFNQKDKSQCHEFRWRNYSKFFFCVKCNLNIKIYNESTENEYIEMFKLKHECEFRPYNPEKGTSRYDVIFWQHANECRRPSEAL</sequence>